<proteinExistence type="predicted"/>
<protein>
    <submittedName>
        <fullName evidence="2">Uncharacterized protein</fullName>
    </submittedName>
</protein>
<evidence type="ECO:0000256" key="1">
    <source>
        <dbReference type="SAM" id="Coils"/>
    </source>
</evidence>
<evidence type="ECO:0000313" key="3">
    <source>
        <dbReference type="Proteomes" id="UP000700059"/>
    </source>
</evidence>
<reference evidence="2 3" key="1">
    <citation type="submission" date="2021-08" db="EMBL/GenBank/DDBJ databases">
        <title>Helicobacter spp. isolated from feces of Anatolian Ground Squirrel (Spermophilus xanthoprymnus) in Turkey.</title>
        <authorList>
            <person name="Aydin F."/>
            <person name="Abay S."/>
            <person name="Kayman T."/>
            <person name="Karakaya E."/>
            <person name="Saticioglu I.B."/>
        </authorList>
    </citation>
    <scope>NUCLEOTIDE SEQUENCE [LARGE SCALE GENOMIC DNA]</scope>
    <source>
        <strain evidence="2 3">Faydin-H70</strain>
    </source>
</reference>
<name>A0ABS7JNS9_9HELI</name>
<gene>
    <name evidence="2" type="ORF">K4G57_06080</name>
</gene>
<feature type="coiled-coil region" evidence="1">
    <location>
        <begin position="150"/>
        <end position="180"/>
    </location>
</feature>
<keyword evidence="1" id="KW-0175">Coiled coil</keyword>
<dbReference type="Proteomes" id="UP000700059">
    <property type="component" value="Unassembled WGS sequence"/>
</dbReference>
<comment type="caution">
    <text evidence="2">The sequence shown here is derived from an EMBL/GenBank/DDBJ whole genome shotgun (WGS) entry which is preliminary data.</text>
</comment>
<organism evidence="2 3">
    <name type="scientific">Helicobacter turcicus</name>
    <dbReference type="NCBI Taxonomy" id="2867412"/>
    <lineage>
        <taxon>Bacteria</taxon>
        <taxon>Pseudomonadati</taxon>
        <taxon>Campylobacterota</taxon>
        <taxon>Epsilonproteobacteria</taxon>
        <taxon>Campylobacterales</taxon>
        <taxon>Helicobacteraceae</taxon>
        <taxon>Helicobacter</taxon>
    </lineage>
</organism>
<keyword evidence="3" id="KW-1185">Reference proteome</keyword>
<dbReference type="EMBL" id="JAIGYQ010000007">
    <property type="protein sequence ID" value="MBX7491030.1"/>
    <property type="molecule type" value="Genomic_DNA"/>
</dbReference>
<accession>A0ABS7JNS9</accession>
<sequence length="211" mass="23738">MLGLLSQIKNNPNQDLLQQLVGEACTDEFAGEVRKGEKVRDGILNEYSASNLSIAHSLKEFFDITEICGTISESSKAKIQESLQVAQRYLYNQSGSIDTSFKVGNYVITFNECPMLMNIFLDGIGFSISYQKPDELLAFLSSNFDSTQSIFEILEQKDRLERKNQELKEESKKQQALKDSGISNTTFIKTDSKSDSIMQTLLKDSQKSKDT</sequence>
<evidence type="ECO:0000313" key="2">
    <source>
        <dbReference type="EMBL" id="MBX7491030.1"/>
    </source>
</evidence>
<dbReference type="RefSeq" id="WP_221532247.1">
    <property type="nucleotide sequence ID" value="NZ_JAIGYP010000007.1"/>
</dbReference>